<evidence type="ECO:0000256" key="4">
    <source>
        <dbReference type="ARBA" id="ARBA00022519"/>
    </source>
</evidence>
<sequence>MNMFRPSPFSWLSIYFGTFFFAYGVYLPFWSVWLAYMGLSADDIGLVIGAGVMTRFVMNLTVTPRFHLPTHLLPALRAISFIGAMFGFLHLAATPNLLWLTVLSVLINCAIGPSVPVSDALANHYNQRNLLDYGKTRLWGSLAFVLGSTVTGRVVEHFGPQSIIVLAAIGLLATGFWTLLSPSVLPLNDSASPPIRPKLSTVIKSKEVMTFVLLVSLIQGSHAAYYAFSSVHWIASGISDSTVGYLWSIGVVVEVTMFAVSRRLFGHWEVQSLFRLAALAVIVRWGLTGWSTDVSILVFAQSLHGVTFGLAHIAAMRYIQHQPSDKLMAMQALYNAIPLGAAMALLTMVSGALYGWMQGDAFYVMAALGVPALFLTLPKNQEQNLGVSAKSEETAQRE</sequence>
<dbReference type="NCBIfam" id="NF037955">
    <property type="entry name" value="mfs"/>
    <property type="match status" value="1"/>
</dbReference>
<keyword evidence="5 8" id="KW-0812">Transmembrane</keyword>
<feature type="transmembrane region" description="Helical" evidence="8">
    <location>
        <begin position="44"/>
        <end position="62"/>
    </location>
</feature>
<feature type="transmembrane region" description="Helical" evidence="8">
    <location>
        <begin position="332"/>
        <end position="355"/>
    </location>
</feature>
<keyword evidence="2" id="KW-0813">Transport</keyword>
<protein>
    <submittedName>
        <fullName evidence="10">3-phenylpropionate MFS transporter</fullName>
    </submittedName>
</protein>
<dbReference type="PIRSF" id="PIRSF004925">
    <property type="entry name" value="HcaT"/>
    <property type="match status" value="1"/>
</dbReference>
<feature type="transmembrane region" description="Helical" evidence="8">
    <location>
        <begin position="12"/>
        <end position="32"/>
    </location>
</feature>
<dbReference type="EMBL" id="JAJUBB010000024">
    <property type="protein sequence ID" value="MDD1783828.1"/>
    <property type="molecule type" value="Genomic_DNA"/>
</dbReference>
<evidence type="ECO:0000256" key="1">
    <source>
        <dbReference type="ARBA" id="ARBA00004429"/>
    </source>
</evidence>
<feature type="transmembrane region" description="Helical" evidence="8">
    <location>
        <begin position="273"/>
        <end position="290"/>
    </location>
</feature>
<organism evidence="10 11">
    <name type="scientific">Enterovibrio qingdaonensis</name>
    <dbReference type="NCBI Taxonomy" id="2899818"/>
    <lineage>
        <taxon>Bacteria</taxon>
        <taxon>Pseudomonadati</taxon>
        <taxon>Pseudomonadota</taxon>
        <taxon>Gammaproteobacteria</taxon>
        <taxon>Vibrionales</taxon>
        <taxon>Vibrionaceae</taxon>
        <taxon>Enterovibrio</taxon>
    </lineage>
</organism>
<evidence type="ECO:0000256" key="3">
    <source>
        <dbReference type="ARBA" id="ARBA00022475"/>
    </source>
</evidence>
<feature type="transmembrane region" description="Helical" evidence="8">
    <location>
        <begin position="161"/>
        <end position="187"/>
    </location>
</feature>
<keyword evidence="3" id="KW-1003">Cell membrane</keyword>
<dbReference type="InterPro" id="IPR024989">
    <property type="entry name" value="MFS_assoc_dom"/>
</dbReference>
<evidence type="ECO:0000256" key="8">
    <source>
        <dbReference type="SAM" id="Phobius"/>
    </source>
</evidence>
<name>A0ABT5QT03_9GAMM</name>
<dbReference type="Gene3D" id="1.20.1250.20">
    <property type="entry name" value="MFS general substrate transporter like domains"/>
    <property type="match status" value="2"/>
</dbReference>
<dbReference type="InterPro" id="IPR026032">
    <property type="entry name" value="HcaT-like"/>
</dbReference>
<dbReference type="Pfam" id="PF12832">
    <property type="entry name" value="MFS_1_like"/>
    <property type="match status" value="1"/>
</dbReference>
<comment type="subcellular location">
    <subcellularLocation>
        <location evidence="1">Cell inner membrane</location>
        <topology evidence="1">Multi-pass membrane protein</topology>
    </subcellularLocation>
</comment>
<feature type="transmembrane region" description="Helical" evidence="8">
    <location>
        <begin position="208"/>
        <end position="228"/>
    </location>
</feature>
<feature type="transmembrane region" description="Helical" evidence="8">
    <location>
        <begin position="243"/>
        <end position="261"/>
    </location>
</feature>
<feature type="transmembrane region" description="Helical" evidence="8">
    <location>
        <begin position="361"/>
        <end position="378"/>
    </location>
</feature>
<dbReference type="InterPro" id="IPR036259">
    <property type="entry name" value="MFS_trans_sf"/>
</dbReference>
<keyword evidence="4" id="KW-0997">Cell inner membrane</keyword>
<feature type="transmembrane region" description="Helical" evidence="8">
    <location>
        <begin position="138"/>
        <end position="155"/>
    </location>
</feature>
<keyword evidence="7 8" id="KW-0472">Membrane</keyword>
<evidence type="ECO:0000259" key="9">
    <source>
        <dbReference type="Pfam" id="PF12832"/>
    </source>
</evidence>
<keyword evidence="11" id="KW-1185">Reference proteome</keyword>
<dbReference type="SUPFAM" id="SSF103473">
    <property type="entry name" value="MFS general substrate transporter"/>
    <property type="match status" value="1"/>
</dbReference>
<comment type="caution">
    <text evidence="10">The sequence shown here is derived from an EMBL/GenBank/DDBJ whole genome shotgun (WGS) entry which is preliminary data.</text>
</comment>
<proteinExistence type="predicted"/>
<reference evidence="10" key="1">
    <citation type="submission" date="2021-12" db="EMBL/GenBank/DDBJ databases">
        <title>Enterovibrio ZSDZ35 sp. nov. and Enterovibrio ZSDZ42 sp. nov., isolated from coastal seawater in Qingdao.</title>
        <authorList>
            <person name="Zhang P."/>
        </authorList>
    </citation>
    <scope>NUCLEOTIDE SEQUENCE</scope>
    <source>
        <strain evidence="10">ZSDZ35</strain>
    </source>
</reference>
<dbReference type="PANTHER" id="PTHR23522">
    <property type="entry name" value="BLL5896 PROTEIN"/>
    <property type="match status" value="1"/>
</dbReference>
<gene>
    <name evidence="10" type="ORF">LRP49_21850</name>
</gene>
<feature type="transmembrane region" description="Helical" evidence="8">
    <location>
        <begin position="74"/>
        <end position="91"/>
    </location>
</feature>
<accession>A0ABT5QT03</accession>
<evidence type="ECO:0000256" key="6">
    <source>
        <dbReference type="ARBA" id="ARBA00022989"/>
    </source>
</evidence>
<dbReference type="Proteomes" id="UP001149821">
    <property type="component" value="Unassembled WGS sequence"/>
</dbReference>
<dbReference type="PANTHER" id="PTHR23522:SF10">
    <property type="entry name" value="3-PHENYLPROPIONIC ACID TRANSPORTER-RELATED"/>
    <property type="match status" value="1"/>
</dbReference>
<feature type="transmembrane region" description="Helical" evidence="8">
    <location>
        <begin position="296"/>
        <end position="320"/>
    </location>
</feature>
<evidence type="ECO:0000313" key="10">
    <source>
        <dbReference type="EMBL" id="MDD1783828.1"/>
    </source>
</evidence>
<feature type="transmembrane region" description="Helical" evidence="8">
    <location>
        <begin position="97"/>
        <end position="117"/>
    </location>
</feature>
<evidence type="ECO:0000256" key="5">
    <source>
        <dbReference type="ARBA" id="ARBA00022692"/>
    </source>
</evidence>
<evidence type="ECO:0000313" key="11">
    <source>
        <dbReference type="Proteomes" id="UP001149821"/>
    </source>
</evidence>
<keyword evidence="6 8" id="KW-1133">Transmembrane helix</keyword>
<evidence type="ECO:0000256" key="2">
    <source>
        <dbReference type="ARBA" id="ARBA00022448"/>
    </source>
</evidence>
<evidence type="ECO:0000256" key="7">
    <source>
        <dbReference type="ARBA" id="ARBA00023136"/>
    </source>
</evidence>
<feature type="domain" description="Major facilitator superfamily associated" evidence="9">
    <location>
        <begin position="12"/>
        <end position="363"/>
    </location>
</feature>
<dbReference type="NCBIfam" id="NF008346">
    <property type="entry name" value="PRK11128.1"/>
    <property type="match status" value="1"/>
</dbReference>